<evidence type="ECO:0000313" key="2">
    <source>
        <dbReference type="EMBL" id="KKN43552.1"/>
    </source>
</evidence>
<sequence length="68" mass="7124">MKMSKQEKDEAAVWLTILGGSIGSLILCGALTAIIGFGWAVVSVFGPISLAAFGWGVKQLRKKSEDAA</sequence>
<dbReference type="AlphaFoldDB" id="A0A0F9R2X8"/>
<name>A0A0F9R2X8_9ZZZZ</name>
<accession>A0A0F9R2X8</accession>
<protein>
    <submittedName>
        <fullName evidence="2">Uncharacterized protein</fullName>
    </submittedName>
</protein>
<organism evidence="2">
    <name type="scientific">marine sediment metagenome</name>
    <dbReference type="NCBI Taxonomy" id="412755"/>
    <lineage>
        <taxon>unclassified sequences</taxon>
        <taxon>metagenomes</taxon>
        <taxon>ecological metagenomes</taxon>
    </lineage>
</organism>
<evidence type="ECO:0000256" key="1">
    <source>
        <dbReference type="SAM" id="Phobius"/>
    </source>
</evidence>
<reference evidence="2" key="1">
    <citation type="journal article" date="2015" name="Nature">
        <title>Complex archaea that bridge the gap between prokaryotes and eukaryotes.</title>
        <authorList>
            <person name="Spang A."/>
            <person name="Saw J.H."/>
            <person name="Jorgensen S.L."/>
            <person name="Zaremba-Niedzwiedzka K."/>
            <person name="Martijn J."/>
            <person name="Lind A.E."/>
            <person name="van Eijk R."/>
            <person name="Schleper C."/>
            <person name="Guy L."/>
            <person name="Ettema T.J."/>
        </authorList>
    </citation>
    <scope>NUCLEOTIDE SEQUENCE</scope>
</reference>
<gene>
    <name evidence="2" type="ORF">LCGC14_0701990</name>
</gene>
<feature type="transmembrane region" description="Helical" evidence="1">
    <location>
        <begin position="39"/>
        <end position="57"/>
    </location>
</feature>
<comment type="caution">
    <text evidence="2">The sequence shown here is derived from an EMBL/GenBank/DDBJ whole genome shotgun (WGS) entry which is preliminary data.</text>
</comment>
<dbReference type="EMBL" id="LAZR01001504">
    <property type="protein sequence ID" value="KKN43552.1"/>
    <property type="molecule type" value="Genomic_DNA"/>
</dbReference>
<keyword evidence="1" id="KW-0472">Membrane</keyword>
<keyword evidence="1" id="KW-0812">Transmembrane</keyword>
<proteinExistence type="predicted"/>
<feature type="transmembrane region" description="Helical" evidence="1">
    <location>
        <begin position="12"/>
        <end position="33"/>
    </location>
</feature>
<keyword evidence="1" id="KW-1133">Transmembrane helix</keyword>